<keyword evidence="3" id="KW-1185">Reference proteome</keyword>
<accession>A0A8X6XIM7</accession>
<dbReference type="Proteomes" id="UP000886998">
    <property type="component" value="Unassembled WGS sequence"/>
</dbReference>
<comment type="caution">
    <text evidence="2">The sequence shown here is derived from an EMBL/GenBank/DDBJ whole genome shotgun (WGS) entry which is preliminary data.</text>
</comment>
<dbReference type="EMBL" id="BMAV01009539">
    <property type="protein sequence ID" value="GFY53889.1"/>
    <property type="molecule type" value="Genomic_DNA"/>
</dbReference>
<name>A0A8X6XIM7_9ARAC</name>
<feature type="region of interest" description="Disordered" evidence="1">
    <location>
        <begin position="55"/>
        <end position="89"/>
    </location>
</feature>
<protein>
    <submittedName>
        <fullName evidence="2">Uncharacterized protein</fullName>
    </submittedName>
</protein>
<evidence type="ECO:0000256" key="1">
    <source>
        <dbReference type="SAM" id="MobiDB-lite"/>
    </source>
</evidence>
<reference evidence="2" key="1">
    <citation type="submission" date="2020-08" db="EMBL/GenBank/DDBJ databases">
        <title>Multicomponent nature underlies the extraordinary mechanical properties of spider dragline silk.</title>
        <authorList>
            <person name="Kono N."/>
            <person name="Nakamura H."/>
            <person name="Mori M."/>
            <person name="Yoshida Y."/>
            <person name="Ohtoshi R."/>
            <person name="Malay A.D."/>
            <person name="Moran D.A.P."/>
            <person name="Tomita M."/>
            <person name="Numata K."/>
            <person name="Arakawa K."/>
        </authorList>
    </citation>
    <scope>NUCLEOTIDE SEQUENCE</scope>
</reference>
<gene>
    <name evidence="2" type="ORF">TNIN_407611</name>
</gene>
<proteinExistence type="predicted"/>
<feature type="compositionally biased region" description="Basic and acidic residues" evidence="1">
    <location>
        <begin position="61"/>
        <end position="75"/>
    </location>
</feature>
<sequence length="143" mass="16301">MQKKNSEIQKDVSLGREFAALLHETSHSEPERVEESELVLQDVGARITRMGIGPLVGAEAGHNEEEKTHAEEGRSHVHPHLQRQGRQERKELRYLLGRFAEEDTDAKVHEGHREIDGLFPLISDRQVTYRNVSPLPQKKEPVS</sequence>
<dbReference type="AlphaFoldDB" id="A0A8X6XIM7"/>
<evidence type="ECO:0000313" key="2">
    <source>
        <dbReference type="EMBL" id="GFY53889.1"/>
    </source>
</evidence>
<organism evidence="2 3">
    <name type="scientific">Trichonephila inaurata madagascariensis</name>
    <dbReference type="NCBI Taxonomy" id="2747483"/>
    <lineage>
        <taxon>Eukaryota</taxon>
        <taxon>Metazoa</taxon>
        <taxon>Ecdysozoa</taxon>
        <taxon>Arthropoda</taxon>
        <taxon>Chelicerata</taxon>
        <taxon>Arachnida</taxon>
        <taxon>Araneae</taxon>
        <taxon>Araneomorphae</taxon>
        <taxon>Entelegynae</taxon>
        <taxon>Araneoidea</taxon>
        <taxon>Nephilidae</taxon>
        <taxon>Trichonephila</taxon>
        <taxon>Trichonephila inaurata</taxon>
    </lineage>
</organism>
<evidence type="ECO:0000313" key="3">
    <source>
        <dbReference type="Proteomes" id="UP000886998"/>
    </source>
</evidence>